<organism evidence="21">
    <name type="scientific">Conaspidia wangi</name>
    <dbReference type="NCBI Taxonomy" id="2675281"/>
    <lineage>
        <taxon>Eukaryota</taxon>
        <taxon>Metazoa</taxon>
        <taxon>Ecdysozoa</taxon>
        <taxon>Arthropoda</taxon>
        <taxon>Hexapoda</taxon>
        <taxon>Insecta</taxon>
        <taxon>Pterygota</taxon>
        <taxon>Neoptera</taxon>
        <taxon>Endopterygota</taxon>
        <taxon>Hymenoptera</taxon>
        <taxon>Tenthredinoidea</taxon>
        <taxon>Tenthredinidae</taxon>
        <taxon>Tenthredininae</taxon>
        <taxon>Conaspidia</taxon>
    </lineage>
</organism>
<dbReference type="Pfam" id="PF00361">
    <property type="entry name" value="Proton_antipo_M"/>
    <property type="match status" value="1"/>
</dbReference>
<feature type="transmembrane region" description="Helical" evidence="18">
    <location>
        <begin position="221"/>
        <end position="240"/>
    </location>
</feature>
<evidence type="ECO:0000256" key="12">
    <source>
        <dbReference type="ARBA" id="ARBA00023027"/>
    </source>
</evidence>
<evidence type="ECO:0000256" key="8">
    <source>
        <dbReference type="ARBA" id="ARBA00022692"/>
    </source>
</evidence>
<keyword evidence="10" id="KW-0249">Electron transport</keyword>
<evidence type="ECO:0000256" key="18">
    <source>
        <dbReference type="SAM" id="Phobius"/>
    </source>
</evidence>
<dbReference type="AlphaFoldDB" id="A0A8E5BVN0"/>
<feature type="transmembrane region" description="Helical" evidence="18">
    <location>
        <begin position="113"/>
        <end position="135"/>
    </location>
</feature>
<dbReference type="RefSeq" id="YP_010178027.1">
    <property type="nucleotide sequence ID" value="NC_058200.1"/>
</dbReference>
<keyword evidence="6" id="KW-0813">Transport</keyword>
<evidence type="ECO:0000259" key="20">
    <source>
        <dbReference type="Pfam" id="PF01059"/>
    </source>
</evidence>
<name>A0A8E5BVN0_9HYME</name>
<evidence type="ECO:0000256" key="2">
    <source>
        <dbReference type="ARBA" id="ARBA00004225"/>
    </source>
</evidence>
<evidence type="ECO:0000259" key="19">
    <source>
        <dbReference type="Pfam" id="PF00361"/>
    </source>
</evidence>
<geneLocation type="mitochondrion" evidence="21"/>
<comment type="subcellular location">
    <subcellularLocation>
        <location evidence="2">Mitochondrion membrane</location>
        <topology evidence="2">Multi-pass membrane protein</topology>
    </subcellularLocation>
</comment>
<feature type="transmembrane region" description="Helical" evidence="18">
    <location>
        <begin position="306"/>
        <end position="327"/>
    </location>
</feature>
<dbReference type="InterPro" id="IPR001750">
    <property type="entry name" value="ND/Mrp_TM"/>
</dbReference>
<protein>
    <recommendedName>
        <fullName evidence="5">NADH-ubiquinone oxidoreductase chain 4</fullName>
        <ecNumber evidence="4">7.1.1.2</ecNumber>
    </recommendedName>
    <alternativeName>
        <fullName evidence="16">NADH dehydrogenase subunit 4</fullName>
    </alternativeName>
</protein>
<feature type="transmembrane region" description="Helical" evidence="18">
    <location>
        <begin position="147"/>
        <end position="167"/>
    </location>
</feature>
<feature type="domain" description="NADH:ubiquinone oxidoreductase chain 4 N-terminal" evidence="20">
    <location>
        <begin position="5"/>
        <end position="106"/>
    </location>
</feature>
<evidence type="ECO:0000256" key="10">
    <source>
        <dbReference type="ARBA" id="ARBA00022982"/>
    </source>
</evidence>
<evidence type="ECO:0000256" key="5">
    <source>
        <dbReference type="ARBA" id="ARBA00021006"/>
    </source>
</evidence>
<proteinExistence type="inferred from homology"/>
<feature type="transmembrane region" description="Helical" evidence="18">
    <location>
        <begin position="423"/>
        <end position="442"/>
    </location>
</feature>
<dbReference type="GO" id="GO:0008137">
    <property type="term" value="F:NADH dehydrogenase (ubiquinone) activity"/>
    <property type="evidence" value="ECO:0007669"/>
    <property type="project" value="UniProtKB-EC"/>
</dbReference>
<keyword evidence="15 18" id="KW-0472">Membrane</keyword>
<dbReference type="GO" id="GO:0031966">
    <property type="term" value="C:mitochondrial membrane"/>
    <property type="evidence" value="ECO:0007669"/>
    <property type="project" value="UniProtKB-SubCell"/>
</dbReference>
<dbReference type="PANTHER" id="PTHR43507:SF20">
    <property type="entry name" value="NADH-UBIQUINONE OXIDOREDUCTASE CHAIN 4"/>
    <property type="match status" value="1"/>
</dbReference>
<comment type="catalytic activity">
    <reaction evidence="17">
        <text>a ubiquinone + NADH + 5 H(+)(in) = a ubiquinol + NAD(+) + 4 H(+)(out)</text>
        <dbReference type="Rhea" id="RHEA:29091"/>
        <dbReference type="Rhea" id="RHEA-COMP:9565"/>
        <dbReference type="Rhea" id="RHEA-COMP:9566"/>
        <dbReference type="ChEBI" id="CHEBI:15378"/>
        <dbReference type="ChEBI" id="CHEBI:16389"/>
        <dbReference type="ChEBI" id="CHEBI:17976"/>
        <dbReference type="ChEBI" id="CHEBI:57540"/>
        <dbReference type="ChEBI" id="CHEBI:57945"/>
        <dbReference type="EC" id="7.1.1.2"/>
    </reaction>
</comment>
<evidence type="ECO:0000256" key="4">
    <source>
        <dbReference type="ARBA" id="ARBA00012944"/>
    </source>
</evidence>
<feature type="domain" description="NADH:quinone oxidoreductase/Mrp antiporter transmembrane" evidence="19">
    <location>
        <begin position="110"/>
        <end position="395"/>
    </location>
</feature>
<feature type="transmembrane region" description="Helical" evidence="18">
    <location>
        <begin position="24"/>
        <end position="44"/>
    </location>
</feature>
<keyword evidence="8 18" id="KW-0812">Transmembrane</keyword>
<keyword evidence="13" id="KW-0830">Ubiquinone</keyword>
<comment type="function">
    <text evidence="1">Core subunit of the mitochondrial membrane respiratory chain NADH dehydrogenase (Complex I) that is believed to belong to the minimal assembly required for catalysis. Complex I functions in the transfer of electrons from NADH to the respiratory chain. The immediate electron acceptor for the enzyme is believed to be ubiquinone.</text>
</comment>
<dbReference type="PANTHER" id="PTHR43507">
    <property type="entry name" value="NADH-UBIQUINONE OXIDOREDUCTASE CHAIN 4"/>
    <property type="match status" value="1"/>
</dbReference>
<evidence type="ECO:0000256" key="13">
    <source>
        <dbReference type="ARBA" id="ARBA00023075"/>
    </source>
</evidence>
<feature type="transmembrane region" description="Helical" evidence="18">
    <location>
        <begin position="348"/>
        <end position="366"/>
    </location>
</feature>
<evidence type="ECO:0000256" key="1">
    <source>
        <dbReference type="ARBA" id="ARBA00003257"/>
    </source>
</evidence>
<dbReference type="EMBL" id="MW415019">
    <property type="protein sequence ID" value="QSZ78258.1"/>
    <property type="molecule type" value="Genomic_DNA"/>
</dbReference>
<evidence type="ECO:0000256" key="17">
    <source>
        <dbReference type="ARBA" id="ARBA00049551"/>
    </source>
</evidence>
<feature type="transmembrane region" description="Helical" evidence="18">
    <location>
        <begin position="64"/>
        <end position="83"/>
    </location>
</feature>
<comment type="similarity">
    <text evidence="3">Belongs to the complex I subunit 4 family.</text>
</comment>
<reference evidence="21" key="1">
    <citation type="submission" date="2020-12" db="EMBL/GenBank/DDBJ databases">
        <title>The mitochondrial genome of Conaspidia wangi Wei, 2015.</title>
        <authorList>
            <person name="Niu G."/>
            <person name="He X."/>
            <person name="Zeng L."/>
            <person name="Wei M."/>
        </authorList>
    </citation>
    <scope>NUCLEOTIDE SEQUENCE</scope>
</reference>
<evidence type="ECO:0000256" key="16">
    <source>
        <dbReference type="ARBA" id="ARBA00031025"/>
    </source>
</evidence>
<evidence type="ECO:0000256" key="11">
    <source>
        <dbReference type="ARBA" id="ARBA00022989"/>
    </source>
</evidence>
<dbReference type="GO" id="GO:0048039">
    <property type="term" value="F:ubiquinone binding"/>
    <property type="evidence" value="ECO:0007669"/>
    <property type="project" value="TreeGrafter"/>
</dbReference>
<evidence type="ECO:0000256" key="9">
    <source>
        <dbReference type="ARBA" id="ARBA00022967"/>
    </source>
</evidence>
<dbReference type="GO" id="GO:0042773">
    <property type="term" value="P:ATP synthesis coupled electron transport"/>
    <property type="evidence" value="ECO:0007669"/>
    <property type="project" value="InterPro"/>
</dbReference>
<evidence type="ECO:0000256" key="14">
    <source>
        <dbReference type="ARBA" id="ARBA00023128"/>
    </source>
</evidence>
<keyword evidence="12" id="KW-0520">NAD</keyword>
<dbReference type="InterPro" id="IPR003918">
    <property type="entry name" value="NADH_UbQ_OxRdtase"/>
</dbReference>
<keyword evidence="14 21" id="KW-0496">Mitochondrion</keyword>
<dbReference type="GO" id="GO:0015990">
    <property type="term" value="P:electron transport coupled proton transport"/>
    <property type="evidence" value="ECO:0007669"/>
    <property type="project" value="TreeGrafter"/>
</dbReference>
<gene>
    <name evidence="21" type="primary">ND4</name>
</gene>
<dbReference type="GO" id="GO:0003954">
    <property type="term" value="F:NADH dehydrogenase activity"/>
    <property type="evidence" value="ECO:0007669"/>
    <property type="project" value="TreeGrafter"/>
</dbReference>
<keyword evidence="11 18" id="KW-1133">Transmembrane helix</keyword>
<sequence length="451" mass="52831">MMINMLKFIILLLFMMPFSKYNKFWLSQNLLFFSSFLFMFMGIYNNGWSHFSNYLGYDTMSYGLIFLSFWISSLMFLASYMIYGQNNYSNLFIFFILLLMLILFMTFSVMNLFLFYVFFECSLIPILFLIMGWGFQLDRIQAGIYMLFYTLVASLPLLLMIMYMYMYNKTLLFMMFLENNFFIIYNYSYMFMILAFLVKMPMFLVHLWLPKAHVEASISGSMILAGIMLKLGGYGLLRMFNVLLKLGVKFNYIILSVSLIGGILVSMICLFQVDLKSLIAYSSVVHMSMLLGGVMTLFNWGLCGSFLLMISHGLCSSGLFCLVNIIYERLGSRSLLINKGLINFMPSLSLWWFLLCSSNMAAPPSLNLLSEIMLINSMISWSNLIFFLLILLSFFSAMYSLYLYSFTQHGEMNFMLYSFTQGFMREFMILIMHWVPLNFLILNNELFMMWI</sequence>
<dbReference type="Pfam" id="PF01059">
    <property type="entry name" value="Oxidored_q5_N"/>
    <property type="match status" value="1"/>
</dbReference>
<feature type="transmembrane region" description="Helical" evidence="18">
    <location>
        <begin position="187"/>
        <end position="209"/>
    </location>
</feature>
<accession>A0A8E5BVN0</accession>
<feature type="transmembrane region" description="Helical" evidence="18">
    <location>
        <begin position="278"/>
        <end position="300"/>
    </location>
</feature>
<evidence type="ECO:0000256" key="15">
    <source>
        <dbReference type="ARBA" id="ARBA00023136"/>
    </source>
</evidence>
<dbReference type="InterPro" id="IPR000260">
    <property type="entry name" value="NADH4_N"/>
</dbReference>
<dbReference type="GeneID" id="68222309"/>
<keyword evidence="7" id="KW-0679">Respiratory chain</keyword>
<feature type="transmembrane region" description="Helical" evidence="18">
    <location>
        <begin position="90"/>
        <end position="107"/>
    </location>
</feature>
<feature type="transmembrane region" description="Helical" evidence="18">
    <location>
        <begin position="252"/>
        <end position="271"/>
    </location>
</feature>
<dbReference type="EC" id="7.1.1.2" evidence="4"/>
<evidence type="ECO:0000256" key="3">
    <source>
        <dbReference type="ARBA" id="ARBA00009025"/>
    </source>
</evidence>
<dbReference type="CTD" id="4538"/>
<evidence type="ECO:0000256" key="6">
    <source>
        <dbReference type="ARBA" id="ARBA00022448"/>
    </source>
</evidence>
<evidence type="ECO:0000313" key="21">
    <source>
        <dbReference type="EMBL" id="QSZ78258.1"/>
    </source>
</evidence>
<keyword evidence="9" id="KW-1278">Translocase</keyword>
<evidence type="ECO:0000256" key="7">
    <source>
        <dbReference type="ARBA" id="ARBA00022660"/>
    </source>
</evidence>
<feature type="transmembrane region" description="Helical" evidence="18">
    <location>
        <begin position="378"/>
        <end position="402"/>
    </location>
</feature>